<dbReference type="PANTHER" id="PTHR43144">
    <property type="entry name" value="AMINOTRANSFERASE"/>
    <property type="match status" value="1"/>
</dbReference>
<evidence type="ECO:0000256" key="2">
    <source>
        <dbReference type="ARBA" id="ARBA00022576"/>
    </source>
</evidence>
<dbReference type="InterPro" id="IPR015422">
    <property type="entry name" value="PyrdxlP-dep_Trfase_small"/>
</dbReference>
<dbReference type="CDD" id="cd00609">
    <property type="entry name" value="AAT_like"/>
    <property type="match status" value="1"/>
</dbReference>
<dbReference type="Gramene" id="PRQ21534">
    <property type="protein sequence ID" value="PRQ21534"/>
    <property type="gene ID" value="RchiOBHm_Chr7g0240251"/>
</dbReference>
<evidence type="ECO:0000256" key="4">
    <source>
        <dbReference type="ARBA" id="ARBA00022898"/>
    </source>
</evidence>
<dbReference type="OMA" id="FPEIFMR"/>
<evidence type="ECO:0000256" key="3">
    <source>
        <dbReference type="ARBA" id="ARBA00022679"/>
    </source>
</evidence>
<comment type="cofactor">
    <cofactor evidence="1">
        <name>pyridoxal 5'-phosphate</name>
        <dbReference type="ChEBI" id="CHEBI:597326"/>
    </cofactor>
</comment>
<dbReference type="AlphaFoldDB" id="A0A2P6PHX1"/>
<dbReference type="GO" id="GO:0010285">
    <property type="term" value="F:L,L-diaminopimelate aminotransferase activity"/>
    <property type="evidence" value="ECO:0007669"/>
    <property type="project" value="UniProtKB-EC"/>
</dbReference>
<dbReference type="InterPro" id="IPR004839">
    <property type="entry name" value="Aminotransferase_I/II_large"/>
</dbReference>
<evidence type="ECO:0000256" key="1">
    <source>
        <dbReference type="ARBA" id="ARBA00001933"/>
    </source>
</evidence>
<dbReference type="Proteomes" id="UP000238479">
    <property type="component" value="Chromosome 7"/>
</dbReference>
<gene>
    <name evidence="7" type="ORF">RchiOBHm_Chr7g0240251</name>
</gene>
<keyword evidence="8" id="KW-1185">Reference proteome</keyword>
<protein>
    <submittedName>
        <fullName evidence="7">Putative LL-diaminopimelate aminotransferase</fullName>
        <ecNumber evidence="7">2.6.1.83</ecNumber>
    </submittedName>
</protein>
<dbReference type="EMBL" id="PDCK01000045">
    <property type="protein sequence ID" value="PRQ21534.1"/>
    <property type="molecule type" value="Genomic_DNA"/>
</dbReference>
<keyword evidence="3 7" id="KW-0808">Transferase</keyword>
<evidence type="ECO:0000313" key="8">
    <source>
        <dbReference type="Proteomes" id="UP000238479"/>
    </source>
</evidence>
<dbReference type="NCBIfam" id="TIGR03542">
    <property type="entry name" value="DAPAT_plant"/>
    <property type="match status" value="1"/>
</dbReference>
<comment type="caution">
    <text evidence="7">The sequence shown here is derived from an EMBL/GenBank/DDBJ whole genome shotgun (WGS) entry which is preliminary data.</text>
</comment>
<keyword evidence="4" id="KW-0663">Pyridoxal phosphate</keyword>
<dbReference type="EC" id="2.6.1.83" evidence="7"/>
<dbReference type="Pfam" id="PF00155">
    <property type="entry name" value="Aminotran_1_2"/>
    <property type="match status" value="1"/>
</dbReference>
<sequence>MENLQNEYLFPEIFMREFLHTQKYPHARVIRLGIGNTTEPIPDIITSAMAEESKGGLLTVNLAEESGRRNLNETHLTVNKGIMGVDQTYYANRDDMRASLFTMETESRSTQKHAHALSTVEGYRGYGAEQGHMALRMSIAQRFYKNMGIEGNEVFVSDGAQCDISRLQMLFGSNVTVAVQDPSFPAYIDSSVIAGRAGNFQEETGKYKNIVYLNCRPENNFFPDLSTASRADLIFFCSPNNPTGNAASWHQLKQLVEFAKANGSIIVYDSSYAAYISDGSPRSIYEIPGAREVAIEISSFSKFAGFTGVRLGWTVVPEELLYANGFPVIKDYNRIVCTCFNGASNIAQAGGLACLSAEGYQAITNVVDYYKENAKIIIDTFRALGLKVYGGKNAPYIWVHFPGLSSWDVFNQILEKTHIVTIPGKGFGPAGEGYIRVGAFGHRETILEASARLKNFFVTDNI</sequence>
<feature type="domain" description="Aminotransferase class I/classII large" evidence="6">
    <location>
        <begin position="118"/>
        <end position="449"/>
    </location>
</feature>
<accession>A0A2P6PHX1</accession>
<reference evidence="7 8" key="1">
    <citation type="journal article" date="2018" name="Nat. Genet.">
        <title>The Rosa genome provides new insights in the design of modern roses.</title>
        <authorList>
            <person name="Bendahmane M."/>
        </authorList>
    </citation>
    <scope>NUCLEOTIDE SEQUENCE [LARGE SCALE GENOMIC DNA]</scope>
    <source>
        <strain evidence="8">cv. Old Blush</strain>
    </source>
</reference>
<dbReference type="Gene3D" id="3.90.1150.10">
    <property type="entry name" value="Aspartate Aminotransferase, domain 1"/>
    <property type="match status" value="2"/>
</dbReference>
<dbReference type="Gene3D" id="3.40.640.10">
    <property type="entry name" value="Type I PLP-dependent aspartate aminotransferase-like (Major domain)"/>
    <property type="match status" value="1"/>
</dbReference>
<comment type="similarity">
    <text evidence="5">Belongs to the class-I pyridoxal-phosphate-dependent aminotransferase family. LL-diaminopimelate aminotransferase subfamily.</text>
</comment>
<evidence type="ECO:0000256" key="5">
    <source>
        <dbReference type="ARBA" id="ARBA00061511"/>
    </source>
</evidence>
<dbReference type="InterPro" id="IPR015421">
    <property type="entry name" value="PyrdxlP-dep_Trfase_major"/>
</dbReference>
<organism evidence="7 8">
    <name type="scientific">Rosa chinensis</name>
    <name type="common">China rose</name>
    <dbReference type="NCBI Taxonomy" id="74649"/>
    <lineage>
        <taxon>Eukaryota</taxon>
        <taxon>Viridiplantae</taxon>
        <taxon>Streptophyta</taxon>
        <taxon>Embryophyta</taxon>
        <taxon>Tracheophyta</taxon>
        <taxon>Spermatophyta</taxon>
        <taxon>Magnoliopsida</taxon>
        <taxon>eudicotyledons</taxon>
        <taxon>Gunneridae</taxon>
        <taxon>Pentapetalae</taxon>
        <taxon>rosids</taxon>
        <taxon>fabids</taxon>
        <taxon>Rosales</taxon>
        <taxon>Rosaceae</taxon>
        <taxon>Rosoideae</taxon>
        <taxon>Rosoideae incertae sedis</taxon>
        <taxon>Rosa</taxon>
    </lineage>
</organism>
<dbReference type="InterPro" id="IPR019942">
    <property type="entry name" value="DapL/ALD1"/>
</dbReference>
<dbReference type="InterPro" id="IPR015424">
    <property type="entry name" value="PyrdxlP-dep_Trfase"/>
</dbReference>
<dbReference type="FunFam" id="3.40.640.10:FF:000099">
    <property type="entry name" value="LL-diaminopimelate aminotransferase, chloroplastic"/>
    <property type="match status" value="1"/>
</dbReference>
<dbReference type="GO" id="GO:0030170">
    <property type="term" value="F:pyridoxal phosphate binding"/>
    <property type="evidence" value="ECO:0007669"/>
    <property type="project" value="InterPro"/>
</dbReference>
<proteinExistence type="inferred from homology"/>
<dbReference type="STRING" id="74649.A0A2P6PHX1"/>
<dbReference type="GO" id="GO:0009862">
    <property type="term" value="P:systemic acquired resistance, salicylic acid mediated signaling pathway"/>
    <property type="evidence" value="ECO:0007669"/>
    <property type="project" value="UniProtKB-ARBA"/>
</dbReference>
<dbReference type="SUPFAM" id="SSF53383">
    <property type="entry name" value="PLP-dependent transferases"/>
    <property type="match status" value="1"/>
</dbReference>
<evidence type="ECO:0000313" key="7">
    <source>
        <dbReference type="EMBL" id="PRQ21534.1"/>
    </source>
</evidence>
<keyword evidence="2 7" id="KW-0032">Aminotransferase</keyword>
<name>A0A2P6PHX1_ROSCH</name>
<evidence type="ECO:0000259" key="6">
    <source>
        <dbReference type="Pfam" id="PF00155"/>
    </source>
</evidence>